<evidence type="ECO:0000313" key="2">
    <source>
        <dbReference type="EMBL" id="GAL24696.1"/>
    </source>
</evidence>
<evidence type="ECO:0000259" key="1">
    <source>
        <dbReference type="Pfam" id="PF00496"/>
    </source>
</evidence>
<reference evidence="3" key="1">
    <citation type="submission" date="2014-09" db="EMBL/GenBank/DDBJ databases">
        <title>Vibrio variabilis JCM 19239. (C206) whole genome shotgun sequence.</title>
        <authorList>
            <person name="Sawabe T."/>
            <person name="Meirelles P."/>
            <person name="Nakanishi M."/>
            <person name="Sayaka M."/>
            <person name="Hattori M."/>
            <person name="Ohkuma M."/>
        </authorList>
    </citation>
    <scope>NUCLEOTIDE SEQUENCE [LARGE SCALE GENOMIC DNA]</scope>
    <source>
        <strain evidence="3">JCM 19239</strain>
    </source>
</reference>
<organism evidence="2 3">
    <name type="scientific">Vibrio variabilis</name>
    <dbReference type="NCBI Taxonomy" id="990271"/>
    <lineage>
        <taxon>Bacteria</taxon>
        <taxon>Pseudomonadati</taxon>
        <taxon>Pseudomonadota</taxon>
        <taxon>Gammaproteobacteria</taxon>
        <taxon>Vibrionales</taxon>
        <taxon>Vibrionaceae</taxon>
        <taxon>Vibrio</taxon>
    </lineage>
</organism>
<dbReference type="Pfam" id="PF00496">
    <property type="entry name" value="SBP_bac_5"/>
    <property type="match status" value="1"/>
</dbReference>
<dbReference type="EMBL" id="BBMS01000005">
    <property type="protein sequence ID" value="GAL24696.1"/>
    <property type="molecule type" value="Genomic_DNA"/>
</dbReference>
<dbReference type="Proteomes" id="UP000029223">
    <property type="component" value="Unassembled WGS sequence"/>
</dbReference>
<dbReference type="PANTHER" id="PTHR30290:SF65">
    <property type="entry name" value="MONOACYL PHOSPHATIDYLINOSITOL TETRAMANNOSIDE-BINDING PROTEIN LPQW-RELATED"/>
    <property type="match status" value="1"/>
</dbReference>
<reference evidence="3" key="2">
    <citation type="submission" date="2014-09" db="EMBL/GenBank/DDBJ databases">
        <authorList>
            <consortium name="NBRP consortium"/>
            <person name="Sawabe T."/>
            <person name="Meirelles P."/>
            <person name="Nakanishi M."/>
            <person name="Sayaka M."/>
            <person name="Hattori M."/>
            <person name="Ohkuma M."/>
        </authorList>
    </citation>
    <scope>NUCLEOTIDE SEQUENCE [LARGE SCALE GENOMIC DNA]</scope>
    <source>
        <strain evidence="3">JCM 19239</strain>
    </source>
</reference>
<evidence type="ECO:0000313" key="3">
    <source>
        <dbReference type="Proteomes" id="UP000029223"/>
    </source>
</evidence>
<feature type="domain" description="Solute-binding protein family 5" evidence="1">
    <location>
        <begin position="7"/>
        <end position="135"/>
    </location>
</feature>
<name>A0ABQ0J7K4_9VIBR</name>
<comment type="caution">
    <text evidence="2">The sequence shown here is derived from an EMBL/GenBank/DDBJ whole genome shotgun (WGS) entry which is preliminary data.</text>
</comment>
<protein>
    <submittedName>
        <fullName evidence="2">Oligopeptide ABC transporter</fullName>
    </submittedName>
</protein>
<sequence length="169" mass="18461">MEINGTTSAKLERFDGYWGEKAKIETVIAEYVPNGFARAAALRTGTADVVEAVPVSQIATLDENLLHEVAMPRTNTLYLNNKSEVFSQLELRKVAAAAVDREQIIRTVYENHADIAEGLLGPALAWAAPIRPEAAALEEGKKPTVKKSLSVPLPTVQSYQKLQHYLSSS</sequence>
<dbReference type="SUPFAM" id="SSF53850">
    <property type="entry name" value="Periplasmic binding protein-like II"/>
    <property type="match status" value="1"/>
</dbReference>
<dbReference type="InterPro" id="IPR039424">
    <property type="entry name" value="SBP_5"/>
</dbReference>
<dbReference type="PANTHER" id="PTHR30290">
    <property type="entry name" value="PERIPLASMIC BINDING COMPONENT OF ABC TRANSPORTER"/>
    <property type="match status" value="1"/>
</dbReference>
<dbReference type="Gene3D" id="3.10.105.10">
    <property type="entry name" value="Dipeptide-binding Protein, Domain 3"/>
    <property type="match status" value="1"/>
</dbReference>
<dbReference type="Gene3D" id="3.40.190.10">
    <property type="entry name" value="Periplasmic binding protein-like II"/>
    <property type="match status" value="1"/>
</dbReference>
<keyword evidence="3" id="KW-1185">Reference proteome</keyword>
<dbReference type="InterPro" id="IPR000914">
    <property type="entry name" value="SBP_5_dom"/>
</dbReference>
<accession>A0ABQ0J7K4</accession>
<proteinExistence type="predicted"/>
<gene>
    <name evidence="2" type="ORF">JCM19239_7296</name>
</gene>